<dbReference type="SUPFAM" id="SSF50494">
    <property type="entry name" value="Trypsin-like serine proteases"/>
    <property type="match status" value="1"/>
</dbReference>
<dbReference type="OrthoDB" id="6637685at2"/>
<dbReference type="InterPro" id="IPR009003">
    <property type="entry name" value="Peptidase_S1_PA"/>
</dbReference>
<evidence type="ECO:0000313" key="1">
    <source>
        <dbReference type="EMBL" id="PHM46692.1"/>
    </source>
</evidence>
<sequence length="272" mass="31617">MLVSSYDFYPCLSVIKILPSWIKQNGSTKLFEKWQKSFVSFFAKDEFSMKSASLIGSGFLYMLDGKHPCIVTAAHVVHDLQKCSVPFFSIEGDKYIFHKLNVLYNDKKDYAIIPFSEEMLALEKSWLFFSSDERPLMNKTSSFVIMGYPSSKNALHIDRTNKGLYPYNITFHSFQYNKENEDVYFWLDEKAKNKNIIFEERSISKSLPLPSWRGMSGCVIAQIMEHQITGDFTLRAVGILKEHKKRLKDKYLVGCTFVPFADEVNTYIRKYI</sequence>
<evidence type="ECO:0008006" key="3">
    <source>
        <dbReference type="Google" id="ProtNLM"/>
    </source>
</evidence>
<name>A0A2D0JK74_9GAMM</name>
<keyword evidence="2" id="KW-1185">Reference proteome</keyword>
<dbReference type="RefSeq" id="WP_099115818.1">
    <property type="nucleotide sequence ID" value="NZ_CAWNQI010000066.1"/>
</dbReference>
<dbReference type="AlphaFoldDB" id="A0A2D0JK74"/>
<accession>A0A2D0JK74</accession>
<reference evidence="1 2" key="1">
    <citation type="journal article" date="2017" name="Nat. Microbiol.">
        <title>Natural product diversity associated with the nematode symbionts Photorhabdus and Xenorhabdus.</title>
        <authorList>
            <person name="Tobias N.J."/>
            <person name="Wolff H."/>
            <person name="Djahanschiri B."/>
            <person name="Grundmann F."/>
            <person name="Kronenwerth M."/>
            <person name="Shi Y.M."/>
            <person name="Simonyi S."/>
            <person name="Grun P."/>
            <person name="Shapiro-Ilan D."/>
            <person name="Pidot S.J."/>
            <person name="Stinear T.P."/>
            <person name="Ebersberger I."/>
            <person name="Bode H.B."/>
        </authorList>
    </citation>
    <scope>NUCLEOTIDE SEQUENCE [LARGE SCALE GENOMIC DNA]</scope>
    <source>
        <strain evidence="1 2">DSM 17902</strain>
    </source>
</reference>
<proteinExistence type="predicted"/>
<dbReference type="Gene3D" id="2.40.10.10">
    <property type="entry name" value="Trypsin-like serine proteases"/>
    <property type="match status" value="1"/>
</dbReference>
<protein>
    <recommendedName>
        <fullName evidence="3">Serine protease</fullName>
    </recommendedName>
</protein>
<dbReference type="Proteomes" id="UP000221980">
    <property type="component" value="Unassembled WGS sequence"/>
</dbReference>
<organism evidence="1 2">
    <name type="scientific">Xenorhabdus miraniensis</name>
    <dbReference type="NCBI Taxonomy" id="351674"/>
    <lineage>
        <taxon>Bacteria</taxon>
        <taxon>Pseudomonadati</taxon>
        <taxon>Pseudomonadota</taxon>
        <taxon>Gammaproteobacteria</taxon>
        <taxon>Enterobacterales</taxon>
        <taxon>Morganellaceae</taxon>
        <taxon>Xenorhabdus</taxon>
    </lineage>
</organism>
<dbReference type="EMBL" id="NITZ01000033">
    <property type="protein sequence ID" value="PHM46692.1"/>
    <property type="molecule type" value="Genomic_DNA"/>
</dbReference>
<gene>
    <name evidence="1" type="ORF">Xmir_04025</name>
</gene>
<comment type="caution">
    <text evidence="1">The sequence shown here is derived from an EMBL/GenBank/DDBJ whole genome shotgun (WGS) entry which is preliminary data.</text>
</comment>
<evidence type="ECO:0000313" key="2">
    <source>
        <dbReference type="Proteomes" id="UP000221980"/>
    </source>
</evidence>
<dbReference type="InterPro" id="IPR043504">
    <property type="entry name" value="Peptidase_S1_PA_chymotrypsin"/>
</dbReference>